<keyword evidence="4 6" id="KW-0472">Membrane</keyword>
<evidence type="ECO:0000256" key="1">
    <source>
        <dbReference type="ARBA" id="ARBA00004167"/>
    </source>
</evidence>
<evidence type="ECO:0000313" key="8">
    <source>
        <dbReference type="Proteomes" id="UP000613177"/>
    </source>
</evidence>
<keyword evidence="3 6" id="KW-1133">Transmembrane helix</keyword>
<feature type="region of interest" description="Disordered" evidence="5">
    <location>
        <begin position="1"/>
        <end position="52"/>
    </location>
</feature>
<organism evidence="7 8">
    <name type="scientific">Thamnidium elegans</name>
    <dbReference type="NCBI Taxonomy" id="101142"/>
    <lineage>
        <taxon>Eukaryota</taxon>
        <taxon>Fungi</taxon>
        <taxon>Fungi incertae sedis</taxon>
        <taxon>Mucoromycota</taxon>
        <taxon>Mucoromycotina</taxon>
        <taxon>Mucoromycetes</taxon>
        <taxon>Mucorales</taxon>
        <taxon>Mucorineae</taxon>
        <taxon>Mucoraceae</taxon>
        <taxon>Thamnidium</taxon>
    </lineage>
</organism>
<reference evidence="7" key="1">
    <citation type="submission" date="2021-01" db="EMBL/GenBank/DDBJ databases">
        <title>Metabolic potential, ecology and presence of endohyphal bacteria is reflected in genomic diversity of Mucoromycotina.</title>
        <authorList>
            <person name="Muszewska A."/>
            <person name="Okrasinska A."/>
            <person name="Steczkiewicz K."/>
            <person name="Drgas O."/>
            <person name="Orlowska M."/>
            <person name="Perlinska-Lenart U."/>
            <person name="Aleksandrzak-Piekarczyk T."/>
            <person name="Szatraj K."/>
            <person name="Zielenkiewicz U."/>
            <person name="Pilsyk S."/>
            <person name="Malc E."/>
            <person name="Mieczkowski P."/>
            <person name="Kruszewska J.S."/>
            <person name="Biernat P."/>
            <person name="Pawlowska J."/>
        </authorList>
    </citation>
    <scope>NUCLEOTIDE SEQUENCE</scope>
    <source>
        <strain evidence="7">WA0000018081</strain>
    </source>
</reference>
<evidence type="ECO:0000256" key="4">
    <source>
        <dbReference type="ARBA" id="ARBA00023136"/>
    </source>
</evidence>
<accession>A0A8H7SQL6</accession>
<keyword evidence="2 6" id="KW-0812">Transmembrane</keyword>
<dbReference type="AlphaFoldDB" id="A0A8H7SQL6"/>
<dbReference type="PANTHER" id="PTHR15549">
    <property type="entry name" value="PAIRED IMMUNOGLOBULIN-LIKE TYPE 2 RECEPTOR"/>
    <property type="match status" value="1"/>
</dbReference>
<sequence>MSIQEFTKRQDDSGYDYTDSENNDNVNDTITDDTDTGDSNGDYDETTTTTTYTDESYTTTSYYPTETDSLTDSSTYYEPTTTTDLLASTWVPTQTPIDPIISSTPTITSSTSTFTSPSPTIDSGVTENANGGGLSDKNKAIIGGVVGGIGGAALLGFAAFLLISRWKRNRRASDRESFHPQADDNVSVHSPQMSGYHDSADYSYYNTATNHSADRIIPNDTPRY</sequence>
<evidence type="ECO:0000256" key="2">
    <source>
        <dbReference type="ARBA" id="ARBA00022692"/>
    </source>
</evidence>
<evidence type="ECO:0000313" key="7">
    <source>
        <dbReference type="EMBL" id="KAG2232561.1"/>
    </source>
</evidence>
<dbReference type="EMBL" id="JAEPRE010000107">
    <property type="protein sequence ID" value="KAG2232561.1"/>
    <property type="molecule type" value="Genomic_DNA"/>
</dbReference>
<evidence type="ECO:0000256" key="6">
    <source>
        <dbReference type="SAM" id="Phobius"/>
    </source>
</evidence>
<comment type="caution">
    <text evidence="7">The sequence shown here is derived from an EMBL/GenBank/DDBJ whole genome shotgun (WGS) entry which is preliminary data.</text>
</comment>
<name>A0A8H7SQL6_9FUNG</name>
<gene>
    <name evidence="7" type="ORF">INT48_000941</name>
</gene>
<evidence type="ECO:0000256" key="5">
    <source>
        <dbReference type="SAM" id="MobiDB-lite"/>
    </source>
</evidence>
<dbReference type="InterPro" id="IPR051694">
    <property type="entry name" value="Immunoregulatory_rcpt-like"/>
</dbReference>
<protein>
    <recommendedName>
        <fullName evidence="9">Mid2 domain-containing protein</fullName>
    </recommendedName>
</protein>
<dbReference type="Proteomes" id="UP000613177">
    <property type="component" value="Unassembled WGS sequence"/>
</dbReference>
<dbReference type="PANTHER" id="PTHR15549:SF26">
    <property type="entry name" value="AXIAL BUDDING PATTERN PROTEIN 2-RELATED"/>
    <property type="match status" value="1"/>
</dbReference>
<proteinExistence type="predicted"/>
<feature type="compositionally biased region" description="Basic and acidic residues" evidence="5">
    <location>
        <begin position="1"/>
        <end position="12"/>
    </location>
</feature>
<dbReference type="GO" id="GO:0016020">
    <property type="term" value="C:membrane"/>
    <property type="evidence" value="ECO:0007669"/>
    <property type="project" value="UniProtKB-SubCell"/>
</dbReference>
<feature type="transmembrane region" description="Helical" evidence="6">
    <location>
        <begin position="140"/>
        <end position="163"/>
    </location>
</feature>
<comment type="subcellular location">
    <subcellularLocation>
        <location evidence="1">Membrane</location>
        <topology evidence="1">Single-pass membrane protein</topology>
    </subcellularLocation>
</comment>
<feature type="region of interest" description="Disordered" evidence="5">
    <location>
        <begin position="101"/>
        <end position="122"/>
    </location>
</feature>
<evidence type="ECO:0000256" key="3">
    <source>
        <dbReference type="ARBA" id="ARBA00022989"/>
    </source>
</evidence>
<evidence type="ECO:0008006" key="9">
    <source>
        <dbReference type="Google" id="ProtNLM"/>
    </source>
</evidence>
<dbReference type="GO" id="GO:0071944">
    <property type="term" value="C:cell periphery"/>
    <property type="evidence" value="ECO:0007669"/>
    <property type="project" value="UniProtKB-ARBA"/>
</dbReference>
<feature type="region of interest" description="Disordered" evidence="5">
    <location>
        <begin position="174"/>
        <end position="193"/>
    </location>
</feature>
<feature type="compositionally biased region" description="Acidic residues" evidence="5">
    <location>
        <begin position="30"/>
        <end position="45"/>
    </location>
</feature>
<keyword evidence="8" id="KW-1185">Reference proteome</keyword>